<dbReference type="Pfam" id="PF24764">
    <property type="entry name" value="rva_4"/>
    <property type="match status" value="1"/>
</dbReference>
<protein>
    <recommendedName>
        <fullName evidence="1">Integrase core domain-containing protein</fullName>
    </recommendedName>
</protein>
<dbReference type="OrthoDB" id="3353107at2759"/>
<organism evidence="2 3">
    <name type="scientific">Dacryopinax primogenitus (strain DJM 731)</name>
    <name type="common">Brown rot fungus</name>
    <dbReference type="NCBI Taxonomy" id="1858805"/>
    <lineage>
        <taxon>Eukaryota</taxon>
        <taxon>Fungi</taxon>
        <taxon>Dikarya</taxon>
        <taxon>Basidiomycota</taxon>
        <taxon>Agaricomycotina</taxon>
        <taxon>Dacrymycetes</taxon>
        <taxon>Dacrymycetales</taxon>
        <taxon>Dacrymycetaceae</taxon>
        <taxon>Dacryopinax</taxon>
    </lineage>
</organism>
<gene>
    <name evidence="2" type="ORF">DACRYDRAFT_51875</name>
</gene>
<sequence length="69" mass="8416">LWVDYHTDVTMKWAELFEDMEQSNNLDPDNDHHIWLLHFLFLDTINDDAVSFQNMWNYHPMSFRRSGQS</sequence>
<dbReference type="AlphaFoldDB" id="M5GDA1"/>
<evidence type="ECO:0000259" key="1">
    <source>
        <dbReference type="Pfam" id="PF24764"/>
    </source>
</evidence>
<dbReference type="HOGENOM" id="CLU_2782736_0_0_1"/>
<dbReference type="InterPro" id="IPR058913">
    <property type="entry name" value="Integrase_dom_put"/>
</dbReference>
<accession>M5GDA1</accession>
<feature type="domain" description="Integrase core" evidence="1">
    <location>
        <begin position="1"/>
        <end position="63"/>
    </location>
</feature>
<dbReference type="STRING" id="1858805.M5GDA1"/>
<keyword evidence="3" id="KW-1185">Reference proteome</keyword>
<dbReference type="Proteomes" id="UP000030653">
    <property type="component" value="Unassembled WGS sequence"/>
</dbReference>
<dbReference type="GeneID" id="63690127"/>
<feature type="non-terminal residue" evidence="2">
    <location>
        <position position="1"/>
    </location>
</feature>
<dbReference type="EMBL" id="JH795862">
    <property type="protein sequence ID" value="EJU02193.1"/>
    <property type="molecule type" value="Genomic_DNA"/>
</dbReference>
<evidence type="ECO:0000313" key="2">
    <source>
        <dbReference type="EMBL" id="EJU02193.1"/>
    </source>
</evidence>
<name>M5GDA1_DACPD</name>
<evidence type="ECO:0000313" key="3">
    <source>
        <dbReference type="Proteomes" id="UP000030653"/>
    </source>
</evidence>
<reference evidence="2 3" key="1">
    <citation type="journal article" date="2012" name="Science">
        <title>The Paleozoic origin of enzymatic lignin decomposition reconstructed from 31 fungal genomes.</title>
        <authorList>
            <person name="Floudas D."/>
            <person name="Binder M."/>
            <person name="Riley R."/>
            <person name="Barry K."/>
            <person name="Blanchette R.A."/>
            <person name="Henrissat B."/>
            <person name="Martinez A.T."/>
            <person name="Otillar R."/>
            <person name="Spatafora J.W."/>
            <person name="Yadav J.S."/>
            <person name="Aerts A."/>
            <person name="Benoit I."/>
            <person name="Boyd A."/>
            <person name="Carlson A."/>
            <person name="Copeland A."/>
            <person name="Coutinho P.M."/>
            <person name="de Vries R.P."/>
            <person name="Ferreira P."/>
            <person name="Findley K."/>
            <person name="Foster B."/>
            <person name="Gaskell J."/>
            <person name="Glotzer D."/>
            <person name="Gorecki P."/>
            <person name="Heitman J."/>
            <person name="Hesse C."/>
            <person name="Hori C."/>
            <person name="Igarashi K."/>
            <person name="Jurgens J.A."/>
            <person name="Kallen N."/>
            <person name="Kersten P."/>
            <person name="Kohler A."/>
            <person name="Kuees U."/>
            <person name="Kumar T.K.A."/>
            <person name="Kuo A."/>
            <person name="LaButti K."/>
            <person name="Larrondo L.F."/>
            <person name="Lindquist E."/>
            <person name="Ling A."/>
            <person name="Lombard V."/>
            <person name="Lucas S."/>
            <person name="Lundell T."/>
            <person name="Martin R."/>
            <person name="McLaughlin D.J."/>
            <person name="Morgenstern I."/>
            <person name="Morin E."/>
            <person name="Murat C."/>
            <person name="Nagy L.G."/>
            <person name="Nolan M."/>
            <person name="Ohm R.A."/>
            <person name="Patyshakuliyeva A."/>
            <person name="Rokas A."/>
            <person name="Ruiz-Duenas F.J."/>
            <person name="Sabat G."/>
            <person name="Salamov A."/>
            <person name="Samejima M."/>
            <person name="Schmutz J."/>
            <person name="Slot J.C."/>
            <person name="St John F."/>
            <person name="Stenlid J."/>
            <person name="Sun H."/>
            <person name="Sun S."/>
            <person name="Syed K."/>
            <person name="Tsang A."/>
            <person name="Wiebenga A."/>
            <person name="Young D."/>
            <person name="Pisabarro A."/>
            <person name="Eastwood D.C."/>
            <person name="Martin F."/>
            <person name="Cullen D."/>
            <person name="Grigoriev I.V."/>
            <person name="Hibbett D.S."/>
        </authorList>
    </citation>
    <scope>NUCLEOTIDE SEQUENCE [LARGE SCALE GENOMIC DNA]</scope>
    <source>
        <strain evidence="2 3">DJM-731 SS1</strain>
    </source>
</reference>
<dbReference type="RefSeq" id="XP_040629090.1">
    <property type="nucleotide sequence ID" value="XM_040775065.1"/>
</dbReference>
<proteinExistence type="predicted"/>